<feature type="non-terminal residue" evidence="1">
    <location>
        <position position="1"/>
    </location>
</feature>
<feature type="non-terminal residue" evidence="1">
    <location>
        <position position="242"/>
    </location>
</feature>
<reference evidence="1 2" key="1">
    <citation type="journal article" date="2015" name="Genome Biol. Evol.">
        <title>Comparative Genomics of a Bacterivorous Green Alga Reveals Evolutionary Causalities and Consequences of Phago-Mixotrophic Mode of Nutrition.</title>
        <authorList>
            <person name="Burns J.A."/>
            <person name="Paasch A."/>
            <person name="Narechania A."/>
            <person name="Kim E."/>
        </authorList>
    </citation>
    <scope>NUCLEOTIDE SEQUENCE [LARGE SCALE GENOMIC DNA]</scope>
    <source>
        <strain evidence="1 2">PLY_AMNH</strain>
    </source>
</reference>
<evidence type="ECO:0000313" key="2">
    <source>
        <dbReference type="Proteomes" id="UP001190700"/>
    </source>
</evidence>
<proteinExistence type="predicted"/>
<comment type="caution">
    <text evidence="1">The sequence shown here is derived from an EMBL/GenBank/DDBJ whole genome shotgun (WGS) entry which is preliminary data.</text>
</comment>
<sequence length="242" mass="26259">EVRRTLYDPQVDRLAEQRHCAAAVFCRGIFCGAVHRTSADTGVKKEHDKKLIASHLMPVGGLLKGNLSVPMTDYRNTPNMGGRLMHWKAPSIELEPTSLHLLHAGVRLSFGFAIDFSEAGVDAHSKYSGIGGNTHCNDILSAMMEHFTPLAGGRPMHVYGYGKEGSDCFSLQGPMQPFTLTSAQVVPAYNTMLPKVKRSKEYGGLLGLTKEETLHADGVTADPGGAVYHSRQGLRRLPSCLA</sequence>
<name>A0AAE0FGY1_9CHLO</name>
<accession>A0AAE0FGY1</accession>
<gene>
    <name evidence="1" type="ORF">CYMTET_31366</name>
</gene>
<dbReference type="Proteomes" id="UP001190700">
    <property type="component" value="Unassembled WGS sequence"/>
</dbReference>
<protein>
    <submittedName>
        <fullName evidence="1">Uncharacterized protein</fullName>
    </submittedName>
</protein>
<organism evidence="1 2">
    <name type="scientific">Cymbomonas tetramitiformis</name>
    <dbReference type="NCBI Taxonomy" id="36881"/>
    <lineage>
        <taxon>Eukaryota</taxon>
        <taxon>Viridiplantae</taxon>
        <taxon>Chlorophyta</taxon>
        <taxon>Pyramimonadophyceae</taxon>
        <taxon>Pyramimonadales</taxon>
        <taxon>Pyramimonadaceae</taxon>
        <taxon>Cymbomonas</taxon>
    </lineage>
</organism>
<evidence type="ECO:0000313" key="1">
    <source>
        <dbReference type="EMBL" id="KAK3259646.1"/>
    </source>
</evidence>
<dbReference type="EMBL" id="LGRX02018587">
    <property type="protein sequence ID" value="KAK3259646.1"/>
    <property type="molecule type" value="Genomic_DNA"/>
</dbReference>
<keyword evidence="2" id="KW-1185">Reference proteome</keyword>
<dbReference type="AlphaFoldDB" id="A0AAE0FGY1"/>